<organism evidence="8 10">
    <name type="scientific">Tritrichomonas musculus</name>
    <dbReference type="NCBI Taxonomy" id="1915356"/>
    <lineage>
        <taxon>Eukaryota</taxon>
        <taxon>Metamonada</taxon>
        <taxon>Parabasalia</taxon>
        <taxon>Tritrichomonadida</taxon>
        <taxon>Tritrichomonadidae</taxon>
        <taxon>Tritrichomonas</taxon>
    </lineage>
</organism>
<keyword evidence="1" id="KW-0479">Metal-binding</keyword>
<evidence type="ECO:0000259" key="7">
    <source>
        <dbReference type="PROSITE" id="PS52027"/>
    </source>
</evidence>
<feature type="domain" description="C2HC/C3H-type" evidence="7">
    <location>
        <begin position="134"/>
        <end position="163"/>
    </location>
</feature>
<dbReference type="EMBL" id="JAPFFF010000004">
    <property type="protein sequence ID" value="KAK8893074.1"/>
    <property type="molecule type" value="Genomic_DNA"/>
</dbReference>
<keyword evidence="2" id="KW-0677">Repeat</keyword>
<keyword evidence="10" id="KW-1185">Reference proteome</keyword>
<evidence type="ECO:0000313" key="8">
    <source>
        <dbReference type="EMBL" id="KAK8838411.1"/>
    </source>
</evidence>
<dbReference type="EMBL" id="JAPFFF010000055">
    <property type="protein sequence ID" value="KAK8838411.1"/>
    <property type="molecule type" value="Genomic_DNA"/>
</dbReference>
<evidence type="ECO:0000256" key="3">
    <source>
        <dbReference type="ARBA" id="ARBA00022771"/>
    </source>
</evidence>
<dbReference type="PANTHER" id="PTHR13555">
    <property type="entry name" value="C2H2 ZINC FINGER CGI-62-RELATED"/>
    <property type="match status" value="1"/>
</dbReference>
<accession>A0ABR2GXM9</accession>
<dbReference type="InterPro" id="IPR049899">
    <property type="entry name" value="Znf_C2HC_C3H"/>
</dbReference>
<dbReference type="PROSITE" id="PS52027">
    <property type="entry name" value="ZF_C2HC_C3H"/>
    <property type="match status" value="2"/>
</dbReference>
<evidence type="ECO:0000256" key="4">
    <source>
        <dbReference type="ARBA" id="ARBA00022833"/>
    </source>
</evidence>
<dbReference type="Gene3D" id="3.30.160.60">
    <property type="entry name" value="Classic Zinc Finger"/>
    <property type="match status" value="1"/>
</dbReference>
<comment type="caution">
    <text evidence="8">The sequence shown here is derived from an EMBL/GenBank/DDBJ whole genome shotgun (WGS) entry which is preliminary data.</text>
</comment>
<reference evidence="8 10" key="1">
    <citation type="submission" date="2024-04" db="EMBL/GenBank/DDBJ databases">
        <title>Tritrichomonas musculus Genome.</title>
        <authorList>
            <person name="Alves-Ferreira E."/>
            <person name="Grigg M."/>
            <person name="Lorenzi H."/>
            <person name="Galac M."/>
        </authorList>
    </citation>
    <scope>NUCLEOTIDE SEQUENCE [LARGE SCALE GENOMIC DNA]</scope>
    <source>
        <strain evidence="8 10">EAF2021</strain>
    </source>
</reference>
<dbReference type="Proteomes" id="UP001470230">
    <property type="component" value="Unassembled WGS sequence"/>
</dbReference>
<sequence>MNYGNSRLINAGRRIASPRSTVRNQMSTSQSVKDNTTSTQNFKSKTLSSQNISNRLFSESVSKRKPADDCVIYRRGMTGAERYGGQVDDSFDIKDLMFAPPPQVKQIPKRILPPGSRARRKTKFNVPEDGDCDNRGQCRYCGRKFAMDRLPVHESICCRCSKPRRPFNSQRPKITYDPSLAIRSSSNTRRMNGEKPQYVIEHEELIHALRAARWAEQGASIGTKKLIVPKCSSNDRRGMNDGRLQCPYCGRRFGKEQAERHIRFCEKNVQSPRCPTTTRKVPCGRTYRNTN</sequence>
<feature type="domain" description="C2HC/C3H-type" evidence="7">
    <location>
        <begin position="242"/>
        <end position="271"/>
    </location>
</feature>
<dbReference type="PANTHER" id="PTHR13555:SF5">
    <property type="entry name" value="ZINC-FINGER OF A C2HC-TYPE"/>
    <property type="match status" value="1"/>
</dbReference>
<keyword evidence="4" id="KW-0862">Zinc</keyword>
<evidence type="ECO:0000313" key="10">
    <source>
        <dbReference type="Proteomes" id="UP001470230"/>
    </source>
</evidence>
<proteinExistence type="predicted"/>
<evidence type="ECO:0000256" key="1">
    <source>
        <dbReference type="ARBA" id="ARBA00022723"/>
    </source>
</evidence>
<evidence type="ECO:0000313" key="9">
    <source>
        <dbReference type="EMBL" id="KAK8893074.1"/>
    </source>
</evidence>
<feature type="region of interest" description="Disordered" evidence="6">
    <location>
        <begin position="1"/>
        <end position="47"/>
    </location>
</feature>
<keyword evidence="3 5" id="KW-0863">Zinc-finger</keyword>
<evidence type="ECO:0000256" key="2">
    <source>
        <dbReference type="ARBA" id="ARBA00022737"/>
    </source>
</evidence>
<name>A0ABR2GXM9_9EUKA</name>
<evidence type="ECO:0000256" key="6">
    <source>
        <dbReference type="SAM" id="MobiDB-lite"/>
    </source>
</evidence>
<evidence type="ECO:0000256" key="5">
    <source>
        <dbReference type="PROSITE-ProRule" id="PRU01371"/>
    </source>
</evidence>
<feature type="compositionally biased region" description="Polar residues" evidence="6">
    <location>
        <begin position="18"/>
        <end position="47"/>
    </location>
</feature>
<gene>
    <name evidence="9" type="ORF">M9Y10_030336</name>
    <name evidence="8" type="ORF">M9Y10_033037</name>
</gene>
<dbReference type="InterPro" id="IPR026319">
    <property type="entry name" value="ZC2HC1A/B-like"/>
</dbReference>
<protein>
    <submittedName>
        <fullName evidence="8">Zinc finger C2HC domain-containing protein 1A</fullName>
    </submittedName>
</protein>
<dbReference type="Pfam" id="PF13913">
    <property type="entry name" value="zf-C2HC_2"/>
    <property type="match status" value="2"/>
</dbReference>